<reference evidence="21 22" key="1">
    <citation type="journal article" date="2017" name="Front. Genet.">
        <title>Draft sequencing of the heterozygous diploid genome of Satsuma (Citrus unshiu Marc.) using a hybrid assembly approach.</title>
        <authorList>
            <person name="Shimizu T."/>
            <person name="Tanizawa Y."/>
            <person name="Mochizuki T."/>
            <person name="Nagasaki H."/>
            <person name="Yoshioka T."/>
            <person name="Toyoda A."/>
            <person name="Fujiyama A."/>
            <person name="Kaminuma E."/>
            <person name="Nakamura Y."/>
        </authorList>
    </citation>
    <scope>NUCLEOTIDE SEQUENCE [LARGE SCALE GENOMIC DNA]</scope>
    <source>
        <strain evidence="22">cv. Miyagawa wase</strain>
    </source>
</reference>
<organism evidence="21 22">
    <name type="scientific">Citrus unshiu</name>
    <name type="common">Satsuma mandarin</name>
    <name type="synonym">Citrus nobilis var. unshiu</name>
    <dbReference type="NCBI Taxonomy" id="55188"/>
    <lineage>
        <taxon>Eukaryota</taxon>
        <taxon>Viridiplantae</taxon>
        <taxon>Streptophyta</taxon>
        <taxon>Embryophyta</taxon>
        <taxon>Tracheophyta</taxon>
        <taxon>Spermatophyta</taxon>
        <taxon>Magnoliopsida</taxon>
        <taxon>eudicotyledons</taxon>
        <taxon>Gunneridae</taxon>
        <taxon>Pentapetalae</taxon>
        <taxon>rosids</taxon>
        <taxon>malvids</taxon>
        <taxon>Sapindales</taxon>
        <taxon>Rutaceae</taxon>
        <taxon>Aurantioideae</taxon>
        <taxon>Citrus</taxon>
    </lineage>
</organism>
<keyword evidence="14" id="KW-1133">Transmembrane helix</keyword>
<dbReference type="PANTHER" id="PTHR48055:SF55">
    <property type="entry name" value="PROTEIN KINASE DOMAIN-CONTAINING PROTEIN"/>
    <property type="match status" value="1"/>
</dbReference>
<evidence type="ECO:0000256" key="13">
    <source>
        <dbReference type="ARBA" id="ARBA00022840"/>
    </source>
</evidence>
<keyword evidence="6" id="KW-0433">Leucine-rich repeat</keyword>
<evidence type="ECO:0000256" key="12">
    <source>
        <dbReference type="ARBA" id="ARBA00022777"/>
    </source>
</evidence>
<evidence type="ECO:0000256" key="1">
    <source>
        <dbReference type="ARBA" id="ARBA00004162"/>
    </source>
</evidence>
<gene>
    <name evidence="21" type="ORF">CUMW_246240</name>
</gene>
<evidence type="ECO:0000256" key="6">
    <source>
        <dbReference type="ARBA" id="ARBA00022614"/>
    </source>
</evidence>
<dbReference type="PROSITE" id="PS50011">
    <property type="entry name" value="PROTEIN_KINASE_DOM"/>
    <property type="match status" value="1"/>
</dbReference>
<evidence type="ECO:0000256" key="15">
    <source>
        <dbReference type="ARBA" id="ARBA00023136"/>
    </source>
</evidence>
<dbReference type="InterPro" id="IPR051564">
    <property type="entry name" value="LRR_receptor-like_kinase"/>
</dbReference>
<dbReference type="GO" id="GO:0004674">
    <property type="term" value="F:protein serine/threonine kinase activity"/>
    <property type="evidence" value="ECO:0007669"/>
    <property type="project" value="UniProtKB-KW"/>
</dbReference>
<evidence type="ECO:0000256" key="9">
    <source>
        <dbReference type="ARBA" id="ARBA00022729"/>
    </source>
</evidence>
<evidence type="ECO:0000256" key="18">
    <source>
        <dbReference type="ARBA" id="ARBA00047899"/>
    </source>
</evidence>
<evidence type="ECO:0000256" key="4">
    <source>
        <dbReference type="ARBA" id="ARBA00022527"/>
    </source>
</evidence>
<evidence type="ECO:0000256" key="2">
    <source>
        <dbReference type="ARBA" id="ARBA00012513"/>
    </source>
</evidence>
<comment type="catalytic activity">
    <reaction evidence="18">
        <text>L-threonyl-[protein] + ATP = O-phospho-L-threonyl-[protein] + ADP + H(+)</text>
        <dbReference type="Rhea" id="RHEA:46608"/>
        <dbReference type="Rhea" id="RHEA-COMP:11060"/>
        <dbReference type="Rhea" id="RHEA-COMP:11605"/>
        <dbReference type="ChEBI" id="CHEBI:15378"/>
        <dbReference type="ChEBI" id="CHEBI:30013"/>
        <dbReference type="ChEBI" id="CHEBI:30616"/>
        <dbReference type="ChEBI" id="CHEBI:61977"/>
        <dbReference type="ChEBI" id="CHEBI:456216"/>
        <dbReference type="EC" id="2.7.11.1"/>
    </reaction>
</comment>
<keyword evidence="3" id="KW-1003">Cell membrane</keyword>
<evidence type="ECO:0000256" key="10">
    <source>
        <dbReference type="ARBA" id="ARBA00022737"/>
    </source>
</evidence>
<evidence type="ECO:0000256" key="16">
    <source>
        <dbReference type="ARBA" id="ARBA00023170"/>
    </source>
</evidence>
<dbReference type="Proteomes" id="UP000236630">
    <property type="component" value="Unassembled WGS sequence"/>
</dbReference>
<evidence type="ECO:0000313" key="21">
    <source>
        <dbReference type="EMBL" id="GAY66124.1"/>
    </source>
</evidence>
<keyword evidence="9" id="KW-0732">Signal</keyword>
<dbReference type="InterPro" id="IPR000719">
    <property type="entry name" value="Prot_kinase_dom"/>
</dbReference>
<dbReference type="FunFam" id="1.10.510.10:FF:000358">
    <property type="entry name" value="Putative leucine-rich repeat receptor-like serine/threonine-protein kinase"/>
    <property type="match status" value="1"/>
</dbReference>
<proteinExistence type="predicted"/>
<evidence type="ECO:0000256" key="11">
    <source>
        <dbReference type="ARBA" id="ARBA00022741"/>
    </source>
</evidence>
<keyword evidence="7" id="KW-0808">Transferase</keyword>
<comment type="subcellular location">
    <subcellularLocation>
        <location evidence="1">Cell membrane</location>
        <topology evidence="1">Single-pass membrane protein</topology>
    </subcellularLocation>
</comment>
<keyword evidence="11" id="KW-0547">Nucleotide-binding</keyword>
<protein>
    <recommendedName>
        <fullName evidence="2">non-specific serine/threonine protein kinase</fullName>
        <ecNumber evidence="2">2.7.11.1</ecNumber>
    </recommendedName>
</protein>
<evidence type="ECO:0000256" key="8">
    <source>
        <dbReference type="ARBA" id="ARBA00022692"/>
    </source>
</evidence>
<dbReference type="SUPFAM" id="SSF56112">
    <property type="entry name" value="Protein kinase-like (PK-like)"/>
    <property type="match status" value="1"/>
</dbReference>
<keyword evidence="22" id="KW-1185">Reference proteome</keyword>
<evidence type="ECO:0000256" key="5">
    <source>
        <dbReference type="ARBA" id="ARBA00022553"/>
    </source>
</evidence>
<dbReference type="InterPro" id="IPR001245">
    <property type="entry name" value="Ser-Thr/Tyr_kinase_cat_dom"/>
</dbReference>
<dbReference type="PROSITE" id="PS00108">
    <property type="entry name" value="PROTEIN_KINASE_ST"/>
    <property type="match status" value="1"/>
</dbReference>
<keyword evidence="12" id="KW-0418">Kinase</keyword>
<dbReference type="PANTHER" id="PTHR48055">
    <property type="entry name" value="LEUCINE-RICH REPEAT RECEPTOR PROTEIN KINASE EMS1"/>
    <property type="match status" value="1"/>
</dbReference>
<dbReference type="Pfam" id="PF07714">
    <property type="entry name" value="PK_Tyr_Ser-Thr"/>
    <property type="match status" value="1"/>
</dbReference>
<keyword evidence="4" id="KW-0723">Serine/threonine-protein kinase</keyword>
<dbReference type="EMBL" id="BDQV01000543">
    <property type="protein sequence ID" value="GAY66124.1"/>
    <property type="molecule type" value="Genomic_DNA"/>
</dbReference>
<keyword evidence="16" id="KW-0675">Receptor</keyword>
<evidence type="ECO:0000256" key="17">
    <source>
        <dbReference type="ARBA" id="ARBA00023180"/>
    </source>
</evidence>
<dbReference type="SMART" id="SM00220">
    <property type="entry name" value="S_TKc"/>
    <property type="match status" value="1"/>
</dbReference>
<dbReference type="AlphaFoldDB" id="A0A2H5QNC7"/>
<evidence type="ECO:0000256" key="3">
    <source>
        <dbReference type="ARBA" id="ARBA00022475"/>
    </source>
</evidence>
<evidence type="ECO:0000256" key="14">
    <source>
        <dbReference type="ARBA" id="ARBA00022989"/>
    </source>
</evidence>
<keyword evidence="17" id="KW-0325">Glycoprotein</keyword>
<sequence length="238" mass="26991">MVRIDYKGAYLKAFVFYYMKNGTLEDWLDQSNAHLEVCKFSLIQRVNIAIDMASAIEYLHHHCRPLMVHGDLKPSNVLLDHNMVAHVVEFKKNFSNHQLDIASKTPSSLIGIKGTIGYIAPGSEASMTGDVYSFGILLLEMFTGRRPTDATFNEGLSLHEFAKMALPEKVTETVDPSFFMEVMANKMEECLIAIIRTGVFCSRESPFERMEMEALWLNYVIQGRLFLVQLIALNSVQL</sequence>
<comment type="caution">
    <text evidence="21">The sequence shown here is derived from an EMBL/GenBank/DDBJ whole genome shotgun (WGS) entry which is preliminary data.</text>
</comment>
<evidence type="ECO:0000256" key="19">
    <source>
        <dbReference type="ARBA" id="ARBA00048679"/>
    </source>
</evidence>
<dbReference type="InterPro" id="IPR011009">
    <property type="entry name" value="Kinase-like_dom_sf"/>
</dbReference>
<dbReference type="EC" id="2.7.11.1" evidence="2"/>
<keyword evidence="10" id="KW-0677">Repeat</keyword>
<name>A0A2H5QNC7_CITUN</name>
<keyword evidence="8" id="KW-0812">Transmembrane</keyword>
<feature type="domain" description="Protein kinase" evidence="20">
    <location>
        <begin position="1"/>
        <end position="227"/>
    </location>
</feature>
<keyword evidence="13" id="KW-0067">ATP-binding</keyword>
<dbReference type="GO" id="GO:0005524">
    <property type="term" value="F:ATP binding"/>
    <property type="evidence" value="ECO:0007669"/>
    <property type="project" value="UniProtKB-KW"/>
</dbReference>
<keyword evidence="15" id="KW-0472">Membrane</keyword>
<dbReference type="Gene3D" id="1.10.510.10">
    <property type="entry name" value="Transferase(Phosphotransferase) domain 1"/>
    <property type="match status" value="1"/>
</dbReference>
<evidence type="ECO:0000313" key="22">
    <source>
        <dbReference type="Proteomes" id="UP000236630"/>
    </source>
</evidence>
<evidence type="ECO:0000256" key="7">
    <source>
        <dbReference type="ARBA" id="ARBA00022679"/>
    </source>
</evidence>
<accession>A0A2H5QNC7</accession>
<dbReference type="InterPro" id="IPR008271">
    <property type="entry name" value="Ser/Thr_kinase_AS"/>
</dbReference>
<keyword evidence="5" id="KW-0597">Phosphoprotein</keyword>
<evidence type="ECO:0000259" key="20">
    <source>
        <dbReference type="PROSITE" id="PS50011"/>
    </source>
</evidence>
<dbReference type="GO" id="GO:0005886">
    <property type="term" value="C:plasma membrane"/>
    <property type="evidence" value="ECO:0007669"/>
    <property type="project" value="UniProtKB-SubCell"/>
</dbReference>
<comment type="catalytic activity">
    <reaction evidence="19">
        <text>L-seryl-[protein] + ATP = O-phospho-L-seryl-[protein] + ADP + H(+)</text>
        <dbReference type="Rhea" id="RHEA:17989"/>
        <dbReference type="Rhea" id="RHEA-COMP:9863"/>
        <dbReference type="Rhea" id="RHEA-COMP:11604"/>
        <dbReference type="ChEBI" id="CHEBI:15378"/>
        <dbReference type="ChEBI" id="CHEBI:29999"/>
        <dbReference type="ChEBI" id="CHEBI:30616"/>
        <dbReference type="ChEBI" id="CHEBI:83421"/>
        <dbReference type="ChEBI" id="CHEBI:456216"/>
        <dbReference type="EC" id="2.7.11.1"/>
    </reaction>
</comment>